<evidence type="ECO:0000256" key="2">
    <source>
        <dbReference type="ARBA" id="ARBA00022475"/>
    </source>
</evidence>
<proteinExistence type="predicted"/>
<feature type="transmembrane region" description="Helical" evidence="7">
    <location>
        <begin position="75"/>
        <end position="93"/>
    </location>
</feature>
<comment type="caution">
    <text evidence="9">The sequence shown here is derived from an EMBL/GenBank/DDBJ whole genome shotgun (WGS) entry which is preliminary data.</text>
</comment>
<gene>
    <name evidence="9" type="ORF">NE675_08700</name>
</gene>
<feature type="transmembrane region" description="Helical" evidence="7">
    <location>
        <begin position="190"/>
        <end position="210"/>
    </location>
</feature>
<dbReference type="EMBL" id="JANGEW010000016">
    <property type="protein sequence ID" value="MCQ5343093.1"/>
    <property type="molecule type" value="Genomic_DNA"/>
</dbReference>
<dbReference type="InterPro" id="IPR017850">
    <property type="entry name" value="Alkaline_phosphatase_core_sf"/>
</dbReference>
<dbReference type="InterPro" id="IPR058130">
    <property type="entry name" value="PEA_transf_C"/>
</dbReference>
<evidence type="ECO:0000256" key="5">
    <source>
        <dbReference type="ARBA" id="ARBA00022989"/>
    </source>
</evidence>
<feature type="transmembrane region" description="Helical" evidence="7">
    <location>
        <begin position="222"/>
        <end position="241"/>
    </location>
</feature>
<dbReference type="RefSeq" id="WP_227163183.1">
    <property type="nucleotide sequence ID" value="NZ_JAJCIO010000013.1"/>
</dbReference>
<comment type="subcellular location">
    <subcellularLocation>
        <location evidence="1">Cell membrane</location>
        <topology evidence="1">Multi-pass membrane protein</topology>
    </subcellularLocation>
</comment>
<keyword evidence="2" id="KW-1003">Cell membrane</keyword>
<protein>
    <submittedName>
        <fullName evidence="9">Phosphoethanolamine transferase</fullName>
    </submittedName>
</protein>
<evidence type="ECO:0000256" key="3">
    <source>
        <dbReference type="ARBA" id="ARBA00022679"/>
    </source>
</evidence>
<feature type="transmembrane region" description="Helical" evidence="7">
    <location>
        <begin position="12"/>
        <end position="32"/>
    </location>
</feature>
<keyword evidence="5 7" id="KW-1133">Transmembrane helix</keyword>
<evidence type="ECO:0000256" key="7">
    <source>
        <dbReference type="SAM" id="Phobius"/>
    </source>
</evidence>
<dbReference type="Pfam" id="PF00884">
    <property type="entry name" value="Sulfatase"/>
    <property type="match status" value="1"/>
</dbReference>
<accession>A0ABT1ST86</accession>
<evidence type="ECO:0000256" key="1">
    <source>
        <dbReference type="ARBA" id="ARBA00004651"/>
    </source>
</evidence>
<keyword evidence="3 9" id="KW-0808">Transferase</keyword>
<feature type="transmembrane region" description="Helical" evidence="7">
    <location>
        <begin position="44"/>
        <end position="63"/>
    </location>
</feature>
<organism evidence="9 10">
    <name type="scientific">Megasphaera massiliensis</name>
    <dbReference type="NCBI Taxonomy" id="1232428"/>
    <lineage>
        <taxon>Bacteria</taxon>
        <taxon>Bacillati</taxon>
        <taxon>Bacillota</taxon>
        <taxon>Negativicutes</taxon>
        <taxon>Veillonellales</taxon>
        <taxon>Veillonellaceae</taxon>
        <taxon>Megasphaera</taxon>
    </lineage>
</organism>
<dbReference type="GO" id="GO:0016740">
    <property type="term" value="F:transferase activity"/>
    <property type="evidence" value="ECO:0007669"/>
    <property type="project" value="UniProtKB-KW"/>
</dbReference>
<keyword evidence="4 7" id="KW-0812">Transmembrane</keyword>
<dbReference type="PANTHER" id="PTHR30443">
    <property type="entry name" value="INNER MEMBRANE PROTEIN"/>
    <property type="match status" value="1"/>
</dbReference>
<dbReference type="InterPro" id="IPR000917">
    <property type="entry name" value="Sulfatase_N"/>
</dbReference>
<evidence type="ECO:0000256" key="4">
    <source>
        <dbReference type="ARBA" id="ARBA00022692"/>
    </source>
</evidence>
<dbReference type="InterPro" id="IPR040423">
    <property type="entry name" value="PEA_transferase"/>
</dbReference>
<evidence type="ECO:0000313" key="10">
    <source>
        <dbReference type="Proteomes" id="UP001206692"/>
    </source>
</evidence>
<keyword evidence="10" id="KW-1185">Reference proteome</keyword>
<sequence>MNALKKWRHRLLRLFLVFAIVYIACFQWQFIVSLGMGPDNIADMTFGLLPGVTAVVLSLAFYWKHLSVQNVLPPALIGLGWIVTGPYLSYVSLINTNTIYLNNIYDIYVGLYFFAIFFCLNMLIKQYVPRKLGSLIMTIVQLIGVFLIILQWAYYALYHSSITTSGALLIFQTGPAETLEYFQSLGVTKIATIVVSLAALLSALFLLNYRQDVLPRTETYRKLIPILSVLFIIAPSIVALGEEILPESFPVRTFLDTHDYMQRSALYAENHDSKFANLQAVQLNPADYPNTVVVVIGESETRTLMNAYNPDHVPNTPWLTAMKANPDFTLFTNAYSSVWYTVPVLEHALTESNFYNNKPFNESISIIDMAKKAGYKTYWFSNQGSVGVADTPITLVANTADVSEWVDRDLKESTQDGALLQFLKRVNPKEKNFVVLHLMGSHIEYRNRYPKEFQKFDDGHLNRAADFDNTVLYTDWVLSQIFDYARENLNLDAMVYFSDHGSDPDVARQPDSASFKVLRIPMFVYLSEGYQQRNPDVVSAVKANKDKFFTNDLEYEFICGILNMQSPNYDPTMSIASSKWKMERKDLVTRFGQTSLLEDKEY</sequence>
<evidence type="ECO:0000313" key="9">
    <source>
        <dbReference type="EMBL" id="MCQ5343093.1"/>
    </source>
</evidence>
<feature type="transmembrane region" description="Helical" evidence="7">
    <location>
        <begin position="135"/>
        <end position="155"/>
    </location>
</feature>
<evidence type="ECO:0000259" key="8">
    <source>
        <dbReference type="Pfam" id="PF00884"/>
    </source>
</evidence>
<dbReference type="PANTHER" id="PTHR30443:SF2">
    <property type="entry name" value="PHOSPHOETHANOLAMINE TRANSFERASE EPTC"/>
    <property type="match status" value="1"/>
</dbReference>
<dbReference type="SUPFAM" id="SSF53649">
    <property type="entry name" value="Alkaline phosphatase-like"/>
    <property type="match status" value="1"/>
</dbReference>
<dbReference type="CDD" id="cd16017">
    <property type="entry name" value="LptA"/>
    <property type="match status" value="1"/>
</dbReference>
<feature type="domain" description="Sulfatase N-terminal" evidence="8">
    <location>
        <begin position="291"/>
        <end position="540"/>
    </location>
</feature>
<keyword evidence="6 7" id="KW-0472">Membrane</keyword>
<feature type="transmembrane region" description="Helical" evidence="7">
    <location>
        <begin position="105"/>
        <end position="123"/>
    </location>
</feature>
<dbReference type="Proteomes" id="UP001206692">
    <property type="component" value="Unassembled WGS sequence"/>
</dbReference>
<name>A0ABT1ST86_9FIRM</name>
<reference evidence="9 10" key="1">
    <citation type="submission" date="2022-06" db="EMBL/GenBank/DDBJ databases">
        <title>Isolation of gut microbiota from human fecal samples.</title>
        <authorList>
            <person name="Pamer E.G."/>
            <person name="Barat B."/>
            <person name="Waligurski E."/>
            <person name="Medina S."/>
            <person name="Paddock L."/>
            <person name="Mostad J."/>
        </authorList>
    </citation>
    <scope>NUCLEOTIDE SEQUENCE [LARGE SCALE GENOMIC DNA]</scope>
    <source>
        <strain evidence="9 10">DFI.1.1</strain>
    </source>
</reference>
<dbReference type="Gene3D" id="3.40.720.10">
    <property type="entry name" value="Alkaline Phosphatase, subunit A"/>
    <property type="match status" value="1"/>
</dbReference>
<evidence type="ECO:0000256" key="6">
    <source>
        <dbReference type="ARBA" id="ARBA00023136"/>
    </source>
</evidence>